<dbReference type="Proteomes" id="UP000327013">
    <property type="component" value="Unassembled WGS sequence"/>
</dbReference>
<dbReference type="GO" id="GO:0006607">
    <property type="term" value="P:NLS-bearing protein import into nucleus"/>
    <property type="evidence" value="ECO:0007669"/>
    <property type="project" value="TreeGrafter"/>
</dbReference>
<gene>
    <name evidence="12" type="ORF">FH972_022514</name>
</gene>
<dbReference type="FunFam" id="1.20.930.10:FF:000003">
    <property type="entry name" value="Putative Transcription factor IWS1"/>
    <property type="match status" value="1"/>
</dbReference>
<dbReference type="GO" id="GO:0017056">
    <property type="term" value="F:structural constituent of nuclear pore"/>
    <property type="evidence" value="ECO:0007669"/>
    <property type="project" value="TreeGrafter"/>
</dbReference>
<evidence type="ECO:0000256" key="10">
    <source>
        <dbReference type="SAM" id="MobiDB-lite"/>
    </source>
</evidence>
<keyword evidence="2" id="KW-0813">Transport</keyword>
<evidence type="ECO:0000256" key="1">
    <source>
        <dbReference type="ARBA" id="ARBA00004123"/>
    </source>
</evidence>
<dbReference type="Pfam" id="PF13874">
    <property type="entry name" value="Nup54"/>
    <property type="match status" value="1"/>
</dbReference>
<organism evidence="12 13">
    <name type="scientific">Carpinus fangiana</name>
    <dbReference type="NCBI Taxonomy" id="176857"/>
    <lineage>
        <taxon>Eukaryota</taxon>
        <taxon>Viridiplantae</taxon>
        <taxon>Streptophyta</taxon>
        <taxon>Embryophyta</taxon>
        <taxon>Tracheophyta</taxon>
        <taxon>Spermatophyta</taxon>
        <taxon>Magnoliopsida</taxon>
        <taxon>eudicotyledons</taxon>
        <taxon>Gunneridae</taxon>
        <taxon>Pentapetalae</taxon>
        <taxon>rosids</taxon>
        <taxon>fabids</taxon>
        <taxon>Fagales</taxon>
        <taxon>Betulaceae</taxon>
        <taxon>Carpinus</taxon>
    </lineage>
</organism>
<dbReference type="AlphaFoldDB" id="A0A5N6KSG9"/>
<reference evidence="12 13" key="1">
    <citation type="submission" date="2019-06" db="EMBL/GenBank/DDBJ databases">
        <title>A chromosomal-level reference genome of Carpinus fangiana (Coryloideae, Betulaceae).</title>
        <authorList>
            <person name="Yang X."/>
            <person name="Wang Z."/>
            <person name="Zhang L."/>
            <person name="Hao G."/>
            <person name="Liu J."/>
            <person name="Yang Y."/>
        </authorList>
    </citation>
    <scope>NUCLEOTIDE SEQUENCE [LARGE SCALE GENOMIC DNA]</scope>
    <source>
        <strain evidence="12">Cfa_2016G</strain>
        <tissue evidence="12">Leaf</tissue>
    </source>
</reference>
<evidence type="ECO:0000256" key="9">
    <source>
        <dbReference type="SAM" id="Coils"/>
    </source>
</evidence>
<sequence length="919" mass="102010">MSLFGQKPAGTSLFGPFSTSNNNAQQQPQPQQQGSGLFGNANQGNNQQQAGGGLFGSAQNTNQQQSGALFGSNQNNNQTQGGGLFGSTQSNNQQGGGLFGSTQNNQQSGGLFGSAQNNQQSGGLFGNTNNQQINQPPDEKTIPQQMLTLYEKWSPESQNCLFQRYLYNSVPENTVIYHRPNDGDDEQKWEEALANKPDNSSIPVLCRGFPSLGERLTIQARSVQALQLRLHEIYQSITAINQAHEIDISVRAADAKRKHVALSQRCLRLATKVQVLRNRGYVLDAAEEELRKKLDDLERKTFDPSLSGRQEEIWARLVNVRERARFLQEEIEKNASNSQPKDDVFDDAITKKTKDLSPVGPILGSVNRHPDYYMMVHSIVSTGLWVDESWYPHNGACSRKVFGHNRWRRALAGGRNRIAAVASIDWTLRAATSSCASRSSLDGGGGAVASVSGFPFDMDDIATPERTPDADNLPEANNDPQDPGNASNDDPENETTPPKANPTQDMDTVEKQPGAASDDEADPDDPDNNDDDDDDDESDLSEIDEEQFQDFDPNAINIEERPTAIDDSNVNLLGKHKRKRADGDGEKRKKKKEGRRSKKARRAEGDDVDLSGDEAQEKRSRKTKSAGEAGERRKRRSKTPENEETLTPEERRRRALDRKMDAALKGPNQRRRKMDGIDLEAAADEQLENMRRRMTDAAREDTEKRQSGAPAMEKLKLLPEVVALLNRSSLRENIVDPDINLLEAVRFFLEPLNDGSLPAFNIQRELFSALARLPITKDTLVASGIGKVVLFYTKSTRPEPSIKRQAEKLLGEWTRPILKRTDDYRKKELVQADYDPTAVHARSTISNTAAAAAAARERKLAVPLNQDRARMEGTQRSYHIAPRSNILAQTATARKGALADEQFRRLKNRATGAKATARR</sequence>
<evidence type="ECO:0000256" key="4">
    <source>
        <dbReference type="ARBA" id="ARBA00023163"/>
    </source>
</evidence>
<feature type="compositionally biased region" description="Polar residues" evidence="10">
    <location>
        <begin position="57"/>
        <end position="67"/>
    </location>
</feature>
<dbReference type="GO" id="GO:0044613">
    <property type="term" value="C:nuclear pore central transport channel"/>
    <property type="evidence" value="ECO:0007669"/>
    <property type="project" value="TreeGrafter"/>
</dbReference>
<dbReference type="Pfam" id="PF13634">
    <property type="entry name" value="Nucleoporin_FG"/>
    <property type="match status" value="1"/>
</dbReference>
<dbReference type="EMBL" id="VIBQ01000012">
    <property type="protein sequence ID" value="KAB8342917.1"/>
    <property type="molecule type" value="Genomic_DNA"/>
</dbReference>
<name>A0A5N6KSG9_9ROSI</name>
<dbReference type="OrthoDB" id="6162375at2759"/>
<keyword evidence="4" id="KW-0804">Transcription</keyword>
<feature type="compositionally biased region" description="Low complexity" evidence="10">
    <location>
        <begin position="25"/>
        <end position="49"/>
    </location>
</feature>
<dbReference type="PROSITE" id="PS51319">
    <property type="entry name" value="TFIIS_N"/>
    <property type="match status" value="1"/>
</dbReference>
<evidence type="ECO:0000313" key="13">
    <source>
        <dbReference type="Proteomes" id="UP000327013"/>
    </source>
</evidence>
<dbReference type="InterPro" id="IPR035441">
    <property type="entry name" value="TFIIS/LEDGF_dom_sf"/>
</dbReference>
<dbReference type="Gene3D" id="1.20.5.490">
    <property type="entry name" value="Single helix bin"/>
    <property type="match status" value="1"/>
</dbReference>
<proteinExistence type="inferred from homology"/>
<keyword evidence="9" id="KW-0175">Coiled coil</keyword>
<evidence type="ECO:0000256" key="7">
    <source>
        <dbReference type="ARBA" id="ARBA00037992"/>
    </source>
</evidence>
<dbReference type="InterPro" id="IPR024864">
    <property type="entry name" value="Nup54/Nup57/Nup44"/>
</dbReference>
<evidence type="ECO:0000256" key="2">
    <source>
        <dbReference type="ARBA" id="ARBA00022448"/>
    </source>
</evidence>
<dbReference type="PANTHER" id="PTHR13000">
    <property type="entry name" value="NUCLEOPORIN P54"/>
    <property type="match status" value="1"/>
</dbReference>
<dbReference type="GO" id="GO:0036228">
    <property type="term" value="P:protein localization to nuclear inner membrane"/>
    <property type="evidence" value="ECO:0007669"/>
    <property type="project" value="TreeGrafter"/>
</dbReference>
<dbReference type="PANTHER" id="PTHR13000:SF0">
    <property type="entry name" value="NUCLEOPORIN P54"/>
    <property type="match status" value="1"/>
</dbReference>
<dbReference type="Pfam" id="PF08711">
    <property type="entry name" value="Med26"/>
    <property type="match status" value="1"/>
</dbReference>
<dbReference type="GO" id="GO:0006999">
    <property type="term" value="P:nuclear pore organization"/>
    <property type="evidence" value="ECO:0007669"/>
    <property type="project" value="TreeGrafter"/>
</dbReference>
<protein>
    <recommendedName>
        <fullName evidence="11">TFIIS N-terminal domain-containing protein</fullName>
    </recommendedName>
</protein>
<keyword evidence="5 8" id="KW-0539">Nucleus</keyword>
<evidence type="ECO:0000256" key="5">
    <source>
        <dbReference type="ARBA" id="ARBA00023242"/>
    </source>
</evidence>
<feature type="domain" description="TFIIS N-terminal" evidence="11">
    <location>
        <begin position="743"/>
        <end position="820"/>
    </location>
</feature>
<accession>A0A5N6KSG9</accession>
<comment type="similarity">
    <text evidence="7">Belongs to the IWS1 family.</text>
</comment>
<comment type="subcellular location">
    <subcellularLocation>
        <location evidence="1 8">Nucleus</location>
    </subcellularLocation>
</comment>
<dbReference type="SUPFAM" id="SSF47676">
    <property type="entry name" value="Conserved domain common to transcription factors TFIIS, elongin A, CRSP70"/>
    <property type="match status" value="1"/>
</dbReference>
<keyword evidence="13" id="KW-1185">Reference proteome</keyword>
<dbReference type="InterPro" id="IPR025712">
    <property type="entry name" value="Nup54_alpha-helical_dom"/>
</dbReference>
<feature type="region of interest" description="Disordered" evidence="10">
    <location>
        <begin position="1"/>
        <end position="140"/>
    </location>
</feature>
<keyword evidence="3" id="KW-0805">Transcription regulation</keyword>
<dbReference type="InterPro" id="IPR017923">
    <property type="entry name" value="TFIIS_N"/>
</dbReference>
<comment type="function">
    <text evidence="6">Transcription factor involved in RNA polymerase II transcription regulation. May function in both SPT15/TBP post-recruitment and recruitment steps of transcription.</text>
</comment>
<feature type="compositionally biased region" description="Polar residues" evidence="10">
    <location>
        <begin position="478"/>
        <end position="506"/>
    </location>
</feature>
<evidence type="ECO:0000256" key="8">
    <source>
        <dbReference type="PROSITE-ProRule" id="PRU00649"/>
    </source>
</evidence>
<feature type="compositionally biased region" description="Acidic residues" evidence="10">
    <location>
        <begin position="517"/>
        <end position="549"/>
    </location>
</feature>
<dbReference type="InterPro" id="IPR025574">
    <property type="entry name" value="Nucleoporin_FG_rpt"/>
</dbReference>
<evidence type="ECO:0000256" key="6">
    <source>
        <dbReference type="ARBA" id="ARBA00037349"/>
    </source>
</evidence>
<comment type="caution">
    <text evidence="12">The sequence shown here is derived from an EMBL/GenBank/DDBJ whole genome shotgun (WGS) entry which is preliminary data.</text>
</comment>
<feature type="region of interest" description="Disordered" evidence="10">
    <location>
        <begin position="456"/>
        <end position="675"/>
    </location>
</feature>
<feature type="coiled-coil region" evidence="9">
    <location>
        <begin position="283"/>
        <end position="337"/>
    </location>
</feature>
<evidence type="ECO:0000313" key="12">
    <source>
        <dbReference type="EMBL" id="KAB8342917.1"/>
    </source>
</evidence>
<evidence type="ECO:0000256" key="3">
    <source>
        <dbReference type="ARBA" id="ARBA00023015"/>
    </source>
</evidence>
<feature type="compositionally biased region" description="Basic residues" evidence="10">
    <location>
        <begin position="588"/>
        <end position="601"/>
    </location>
</feature>
<feature type="compositionally biased region" description="Basic and acidic residues" evidence="10">
    <location>
        <begin position="648"/>
        <end position="662"/>
    </location>
</feature>
<dbReference type="Gene3D" id="1.20.930.10">
    <property type="entry name" value="Conserved domain common to transcription factors TFIIS, elongin A, CRSP70"/>
    <property type="match status" value="1"/>
</dbReference>
<feature type="compositionally biased region" description="Polar residues" evidence="10">
    <location>
        <begin position="100"/>
        <end position="135"/>
    </location>
</feature>
<evidence type="ECO:0000259" key="11">
    <source>
        <dbReference type="PROSITE" id="PS51319"/>
    </source>
</evidence>